<name>A0A1M3TSB4_ASPLC</name>
<dbReference type="EMBL" id="KV878238">
    <property type="protein sequence ID" value="OJZ89474.1"/>
    <property type="molecule type" value="Genomic_DNA"/>
</dbReference>
<dbReference type="Proteomes" id="UP000184063">
    <property type="component" value="Unassembled WGS sequence"/>
</dbReference>
<feature type="transmembrane region" description="Helical" evidence="2">
    <location>
        <begin position="77"/>
        <end position="95"/>
    </location>
</feature>
<keyword evidence="2" id="KW-0812">Transmembrane</keyword>
<keyword evidence="2" id="KW-0472">Membrane</keyword>
<feature type="region of interest" description="Disordered" evidence="1">
    <location>
        <begin position="41"/>
        <end position="60"/>
    </location>
</feature>
<dbReference type="VEuPathDB" id="FungiDB:ASPFODRAFT_493590"/>
<protein>
    <submittedName>
        <fullName evidence="3">Uncharacterized protein</fullName>
    </submittedName>
</protein>
<sequence length="175" mass="19660">MQCEASINSLLRIFVCFPDIPTLRITWTKLAGDPPILNRSTTTMPTCTRPPRSKHYHLQGKQTPTTSGEIALVPEPLATFACPFFFFFFLISLCIKRSVRKYPISSIVSRLIFSGRTHQFHPGRPQSSIIAQVRGCSTSRVSFFYPIWVVFSSVAHGTLIFSSTYPGAFRLLLPS</sequence>
<evidence type="ECO:0000256" key="2">
    <source>
        <dbReference type="SAM" id="Phobius"/>
    </source>
</evidence>
<gene>
    <name evidence="3" type="ORF">ASPFODRAFT_493590</name>
</gene>
<feature type="transmembrane region" description="Helical" evidence="2">
    <location>
        <begin position="143"/>
        <end position="165"/>
    </location>
</feature>
<dbReference type="AlphaFoldDB" id="A0A1M3TSB4"/>
<evidence type="ECO:0000256" key="1">
    <source>
        <dbReference type="SAM" id="MobiDB-lite"/>
    </source>
</evidence>
<feature type="compositionally biased region" description="Low complexity" evidence="1">
    <location>
        <begin position="41"/>
        <end position="50"/>
    </location>
</feature>
<accession>A0A1M3TSB4</accession>
<evidence type="ECO:0000313" key="3">
    <source>
        <dbReference type="EMBL" id="OJZ89474.1"/>
    </source>
</evidence>
<proteinExistence type="predicted"/>
<reference evidence="4" key="1">
    <citation type="journal article" date="2017" name="Genome Biol.">
        <title>Comparative genomics reveals high biological diversity and specific adaptations in the industrially and medically important fungal genus Aspergillus.</title>
        <authorList>
            <person name="de Vries R.P."/>
            <person name="Riley R."/>
            <person name="Wiebenga A."/>
            <person name="Aguilar-Osorio G."/>
            <person name="Amillis S."/>
            <person name="Uchima C.A."/>
            <person name="Anderluh G."/>
            <person name="Asadollahi M."/>
            <person name="Askin M."/>
            <person name="Barry K."/>
            <person name="Battaglia E."/>
            <person name="Bayram O."/>
            <person name="Benocci T."/>
            <person name="Braus-Stromeyer S.A."/>
            <person name="Caldana C."/>
            <person name="Canovas D."/>
            <person name="Cerqueira G.C."/>
            <person name="Chen F."/>
            <person name="Chen W."/>
            <person name="Choi C."/>
            <person name="Clum A."/>
            <person name="Dos Santos R.A."/>
            <person name="Damasio A.R."/>
            <person name="Diallinas G."/>
            <person name="Emri T."/>
            <person name="Fekete E."/>
            <person name="Flipphi M."/>
            <person name="Freyberg S."/>
            <person name="Gallo A."/>
            <person name="Gournas C."/>
            <person name="Habgood R."/>
            <person name="Hainaut M."/>
            <person name="Harispe M.L."/>
            <person name="Henrissat B."/>
            <person name="Hilden K.S."/>
            <person name="Hope R."/>
            <person name="Hossain A."/>
            <person name="Karabika E."/>
            <person name="Karaffa L."/>
            <person name="Karanyi Z."/>
            <person name="Krasevec N."/>
            <person name="Kuo A."/>
            <person name="Kusch H."/>
            <person name="LaButti K."/>
            <person name="Lagendijk E.L."/>
            <person name="Lapidus A."/>
            <person name="Levasseur A."/>
            <person name="Lindquist E."/>
            <person name="Lipzen A."/>
            <person name="Logrieco A.F."/>
            <person name="MacCabe A."/>
            <person name="Maekelae M.R."/>
            <person name="Malavazi I."/>
            <person name="Melin P."/>
            <person name="Meyer V."/>
            <person name="Mielnichuk N."/>
            <person name="Miskei M."/>
            <person name="Molnar A.P."/>
            <person name="Mule G."/>
            <person name="Ngan C.Y."/>
            <person name="Orejas M."/>
            <person name="Orosz E."/>
            <person name="Ouedraogo J.P."/>
            <person name="Overkamp K.M."/>
            <person name="Park H.-S."/>
            <person name="Perrone G."/>
            <person name="Piumi F."/>
            <person name="Punt P.J."/>
            <person name="Ram A.F."/>
            <person name="Ramon A."/>
            <person name="Rauscher S."/>
            <person name="Record E."/>
            <person name="Riano-Pachon D.M."/>
            <person name="Robert V."/>
            <person name="Roehrig J."/>
            <person name="Ruller R."/>
            <person name="Salamov A."/>
            <person name="Salih N.S."/>
            <person name="Samson R.A."/>
            <person name="Sandor E."/>
            <person name="Sanguinetti M."/>
            <person name="Schuetze T."/>
            <person name="Sepcic K."/>
            <person name="Shelest E."/>
            <person name="Sherlock G."/>
            <person name="Sophianopoulou V."/>
            <person name="Squina F.M."/>
            <person name="Sun H."/>
            <person name="Susca A."/>
            <person name="Todd R.B."/>
            <person name="Tsang A."/>
            <person name="Unkles S.E."/>
            <person name="van de Wiele N."/>
            <person name="van Rossen-Uffink D."/>
            <person name="Oliveira J.V."/>
            <person name="Vesth T.C."/>
            <person name="Visser J."/>
            <person name="Yu J.-H."/>
            <person name="Zhou M."/>
            <person name="Andersen M.R."/>
            <person name="Archer D.B."/>
            <person name="Baker S.E."/>
            <person name="Benoit I."/>
            <person name="Brakhage A.A."/>
            <person name="Braus G.H."/>
            <person name="Fischer R."/>
            <person name="Frisvad J.C."/>
            <person name="Goldman G.H."/>
            <person name="Houbraken J."/>
            <person name="Oakley B."/>
            <person name="Pocsi I."/>
            <person name="Scazzocchio C."/>
            <person name="Seiboth B."/>
            <person name="vanKuyk P.A."/>
            <person name="Wortman J."/>
            <person name="Dyer P.S."/>
            <person name="Grigoriev I.V."/>
        </authorList>
    </citation>
    <scope>NUCLEOTIDE SEQUENCE [LARGE SCALE GENOMIC DNA]</scope>
    <source>
        <strain evidence="4">CBS 106.47</strain>
    </source>
</reference>
<evidence type="ECO:0000313" key="4">
    <source>
        <dbReference type="Proteomes" id="UP000184063"/>
    </source>
</evidence>
<organism evidence="3 4">
    <name type="scientific">Aspergillus luchuensis (strain CBS 106.47)</name>
    <dbReference type="NCBI Taxonomy" id="1137211"/>
    <lineage>
        <taxon>Eukaryota</taxon>
        <taxon>Fungi</taxon>
        <taxon>Dikarya</taxon>
        <taxon>Ascomycota</taxon>
        <taxon>Pezizomycotina</taxon>
        <taxon>Eurotiomycetes</taxon>
        <taxon>Eurotiomycetidae</taxon>
        <taxon>Eurotiales</taxon>
        <taxon>Aspergillaceae</taxon>
        <taxon>Aspergillus</taxon>
        <taxon>Aspergillus subgen. Circumdati</taxon>
    </lineage>
</organism>
<keyword evidence="2" id="KW-1133">Transmembrane helix</keyword>